<evidence type="ECO:0000313" key="2">
    <source>
        <dbReference type="EMBL" id="PLW07764.1"/>
    </source>
</evidence>
<protein>
    <submittedName>
        <fullName evidence="2">Uncharacterized protein</fullName>
    </submittedName>
</protein>
<feature type="compositionally biased region" description="Pro residues" evidence="1">
    <location>
        <begin position="381"/>
        <end position="391"/>
    </location>
</feature>
<dbReference type="AlphaFoldDB" id="A0A2N5S3G7"/>
<keyword evidence="3" id="KW-1185">Reference proteome</keyword>
<gene>
    <name evidence="2" type="ORF">PCANC_25709</name>
</gene>
<reference evidence="2 3" key="1">
    <citation type="submission" date="2017-11" db="EMBL/GenBank/DDBJ databases">
        <title>De novo assembly and phasing of dikaryotic genomes from two isolates of Puccinia coronata f. sp. avenae, the causal agent of oat crown rust.</title>
        <authorList>
            <person name="Miller M.E."/>
            <person name="Zhang Y."/>
            <person name="Omidvar V."/>
            <person name="Sperschneider J."/>
            <person name="Schwessinger B."/>
            <person name="Raley C."/>
            <person name="Palmer J.M."/>
            <person name="Garnica D."/>
            <person name="Upadhyaya N."/>
            <person name="Rathjen J."/>
            <person name="Taylor J.M."/>
            <person name="Park R.F."/>
            <person name="Dodds P.N."/>
            <person name="Hirsch C.D."/>
            <person name="Kianian S.F."/>
            <person name="Figueroa M."/>
        </authorList>
    </citation>
    <scope>NUCLEOTIDE SEQUENCE [LARGE SCALE GENOMIC DNA]</scope>
    <source>
        <strain evidence="2">12NC29</strain>
    </source>
</reference>
<name>A0A2N5S3G7_9BASI</name>
<feature type="compositionally biased region" description="Polar residues" evidence="1">
    <location>
        <begin position="275"/>
        <end position="284"/>
    </location>
</feature>
<feature type="compositionally biased region" description="Basic and acidic residues" evidence="1">
    <location>
        <begin position="87"/>
        <end position="105"/>
    </location>
</feature>
<feature type="compositionally biased region" description="Polar residues" evidence="1">
    <location>
        <begin position="367"/>
        <end position="380"/>
    </location>
</feature>
<feature type="region of interest" description="Disordered" evidence="1">
    <location>
        <begin position="1"/>
        <end position="35"/>
    </location>
</feature>
<feature type="compositionally biased region" description="Low complexity" evidence="1">
    <location>
        <begin position="70"/>
        <end position="84"/>
    </location>
</feature>
<feature type="region of interest" description="Disordered" evidence="1">
    <location>
        <begin position="254"/>
        <end position="284"/>
    </location>
</feature>
<dbReference type="Proteomes" id="UP000235388">
    <property type="component" value="Unassembled WGS sequence"/>
</dbReference>
<organism evidence="2 3">
    <name type="scientific">Puccinia coronata f. sp. avenae</name>
    <dbReference type="NCBI Taxonomy" id="200324"/>
    <lineage>
        <taxon>Eukaryota</taxon>
        <taxon>Fungi</taxon>
        <taxon>Dikarya</taxon>
        <taxon>Basidiomycota</taxon>
        <taxon>Pucciniomycotina</taxon>
        <taxon>Pucciniomycetes</taxon>
        <taxon>Pucciniales</taxon>
        <taxon>Pucciniaceae</taxon>
        <taxon>Puccinia</taxon>
    </lineage>
</organism>
<dbReference type="EMBL" id="PGCJ01001203">
    <property type="protein sequence ID" value="PLW07764.1"/>
    <property type="molecule type" value="Genomic_DNA"/>
</dbReference>
<evidence type="ECO:0000256" key="1">
    <source>
        <dbReference type="SAM" id="MobiDB-lite"/>
    </source>
</evidence>
<proteinExistence type="predicted"/>
<feature type="compositionally biased region" description="Basic and acidic residues" evidence="1">
    <location>
        <begin position="254"/>
        <end position="268"/>
    </location>
</feature>
<feature type="region of interest" description="Disordered" evidence="1">
    <location>
        <begin position="62"/>
        <end position="105"/>
    </location>
</feature>
<feature type="region of interest" description="Disordered" evidence="1">
    <location>
        <begin position="356"/>
        <end position="391"/>
    </location>
</feature>
<comment type="caution">
    <text evidence="2">The sequence shown here is derived from an EMBL/GenBank/DDBJ whole genome shotgun (WGS) entry which is preliminary data.</text>
</comment>
<dbReference type="OrthoDB" id="2498268at2759"/>
<accession>A0A2N5S3G7</accession>
<evidence type="ECO:0000313" key="3">
    <source>
        <dbReference type="Proteomes" id="UP000235388"/>
    </source>
</evidence>
<sequence length="526" mass="58754">MDHFSDIERSPSPSARSMEEWLHHPLTPPSNRHVPQLFDGTAHLTARRNRCREAFIERQKEIDPSLAALTTQTSQSRDQSTSPQVESSRRCKPSEISHPDAETSLGRHEVPIHIEFVFFCPVPNPAAVKNPRKRQTAPSSSPPIKKIQSELDKVILWWRTEEHDLDYFKDSVIRAIKMEEDESLGLFVLDQEKDRNIYWNVSIPHGGSFSANQKRRLDTPEIFKQFLAVASGTSESRKIVCRIVQKDPKMAAERESAYKHLKRTHESTSQDDATEQPSEGAQSSASLSDLVMQLFAKHEPVARLTGSHELNVAVNPYNDNEFFPLSLPRANIWAKALKSKALGVTLRDPPKAELFAYEPKNAPGPSDPSNGRASAAQNTVVPPPPSINGLPPAPWTMPYSTMPMNPIMSMYGNVHPLMMNAINTNAMNTLNPTNQNGVNVPPTSTPRTPPGDTSTLQDFFRFARVEVDSPEINGGLQKIGLTHWSMFKNYKSHELTPHGVPDAPARALVVAANEYGRHLYHLSQSQ</sequence>